<dbReference type="Proteomes" id="UP001151760">
    <property type="component" value="Unassembled WGS sequence"/>
</dbReference>
<keyword evidence="1" id="KW-1133">Transmembrane helix</keyword>
<gene>
    <name evidence="2" type="ORF">Tco_0839647</name>
</gene>
<reference evidence="2" key="1">
    <citation type="journal article" date="2022" name="Int. J. Mol. Sci.">
        <title>Draft Genome of Tanacetum Coccineum: Genomic Comparison of Closely Related Tanacetum-Family Plants.</title>
        <authorList>
            <person name="Yamashiro T."/>
            <person name="Shiraishi A."/>
            <person name="Nakayama K."/>
            <person name="Satake H."/>
        </authorList>
    </citation>
    <scope>NUCLEOTIDE SEQUENCE</scope>
</reference>
<organism evidence="2 3">
    <name type="scientific">Tanacetum coccineum</name>
    <dbReference type="NCBI Taxonomy" id="301880"/>
    <lineage>
        <taxon>Eukaryota</taxon>
        <taxon>Viridiplantae</taxon>
        <taxon>Streptophyta</taxon>
        <taxon>Embryophyta</taxon>
        <taxon>Tracheophyta</taxon>
        <taxon>Spermatophyta</taxon>
        <taxon>Magnoliopsida</taxon>
        <taxon>eudicotyledons</taxon>
        <taxon>Gunneridae</taxon>
        <taxon>Pentapetalae</taxon>
        <taxon>asterids</taxon>
        <taxon>campanulids</taxon>
        <taxon>Asterales</taxon>
        <taxon>Asteraceae</taxon>
        <taxon>Asteroideae</taxon>
        <taxon>Anthemideae</taxon>
        <taxon>Anthemidinae</taxon>
        <taxon>Tanacetum</taxon>
    </lineage>
</organism>
<keyword evidence="3" id="KW-1185">Reference proteome</keyword>
<proteinExistence type="predicted"/>
<evidence type="ECO:0000313" key="2">
    <source>
        <dbReference type="EMBL" id="GJT05185.1"/>
    </source>
</evidence>
<comment type="caution">
    <text evidence="2">The sequence shown here is derived from an EMBL/GenBank/DDBJ whole genome shotgun (WGS) entry which is preliminary data.</text>
</comment>
<sequence length="158" mass="16523">MASRSLREVSGLELIVTHKRKLRSLNLSVLFESVVEGDGDGIIIVMKGLDLLPLPFALACVLVAFFIGESLLQVFFMNLGVTNGAEGLTNGVDGLIDGVTGLTDGIYGITNGVEGLTNVCNGLIDVCDWLTIGLTLAYACDGLTVGLILAYACDCGPL</sequence>
<keyword evidence="1" id="KW-0472">Membrane</keyword>
<evidence type="ECO:0000256" key="1">
    <source>
        <dbReference type="SAM" id="Phobius"/>
    </source>
</evidence>
<name>A0ABQ5AR85_9ASTR</name>
<keyword evidence="1" id="KW-0812">Transmembrane</keyword>
<evidence type="ECO:0000313" key="3">
    <source>
        <dbReference type="Proteomes" id="UP001151760"/>
    </source>
</evidence>
<reference evidence="2" key="2">
    <citation type="submission" date="2022-01" db="EMBL/GenBank/DDBJ databases">
        <authorList>
            <person name="Yamashiro T."/>
            <person name="Shiraishi A."/>
            <person name="Satake H."/>
            <person name="Nakayama K."/>
        </authorList>
    </citation>
    <scope>NUCLEOTIDE SEQUENCE</scope>
</reference>
<protein>
    <submittedName>
        <fullName evidence="2">Uncharacterized protein</fullName>
    </submittedName>
</protein>
<accession>A0ABQ5AR85</accession>
<feature type="transmembrane region" description="Helical" evidence="1">
    <location>
        <begin position="56"/>
        <end position="76"/>
    </location>
</feature>
<dbReference type="EMBL" id="BQNB010012567">
    <property type="protein sequence ID" value="GJT05185.1"/>
    <property type="molecule type" value="Genomic_DNA"/>
</dbReference>